<organism evidence="4 5">
    <name type="scientific">Rhizobium calliandrae</name>
    <dbReference type="NCBI Taxonomy" id="1312182"/>
    <lineage>
        <taxon>Bacteria</taxon>
        <taxon>Pseudomonadati</taxon>
        <taxon>Pseudomonadota</taxon>
        <taxon>Alphaproteobacteria</taxon>
        <taxon>Hyphomicrobiales</taxon>
        <taxon>Rhizobiaceae</taxon>
        <taxon>Rhizobium/Agrobacterium group</taxon>
        <taxon>Rhizobium</taxon>
    </lineage>
</organism>
<dbReference type="SMART" id="SM00267">
    <property type="entry name" value="GGDEF"/>
    <property type="match status" value="1"/>
</dbReference>
<evidence type="ECO:0000313" key="5">
    <source>
        <dbReference type="Proteomes" id="UP001172630"/>
    </source>
</evidence>
<dbReference type="EMBL" id="JARFYN010000008">
    <property type="protein sequence ID" value="MDL2405626.1"/>
    <property type="molecule type" value="Genomic_DNA"/>
</dbReference>
<name>A0ABT7KAV6_9HYPH</name>
<dbReference type="InterPro" id="IPR000160">
    <property type="entry name" value="GGDEF_dom"/>
</dbReference>
<dbReference type="Proteomes" id="UP001172630">
    <property type="component" value="Unassembled WGS sequence"/>
</dbReference>
<dbReference type="Gene3D" id="3.30.70.270">
    <property type="match status" value="1"/>
</dbReference>
<dbReference type="NCBIfam" id="TIGR00254">
    <property type="entry name" value="GGDEF"/>
    <property type="match status" value="1"/>
</dbReference>
<evidence type="ECO:0000313" key="4">
    <source>
        <dbReference type="EMBL" id="MDL2405626.1"/>
    </source>
</evidence>
<dbReference type="InterPro" id="IPR043128">
    <property type="entry name" value="Rev_trsase/Diguanyl_cyclase"/>
</dbReference>
<reference evidence="4" key="1">
    <citation type="submission" date="2023-06" db="EMBL/GenBank/DDBJ databases">
        <title>Phylogenetic Diversity of Rhizobium strains.</title>
        <authorList>
            <person name="Moura F.T."/>
            <person name="Helene L.C.F."/>
            <person name="Hungria M."/>
        </authorList>
    </citation>
    <scope>NUCLEOTIDE SEQUENCE</scope>
    <source>
        <strain evidence="4">CCGE524</strain>
    </source>
</reference>
<dbReference type="InterPro" id="IPR029787">
    <property type="entry name" value="Nucleotide_cyclase"/>
</dbReference>
<keyword evidence="4" id="KW-0808">Transferase</keyword>
<evidence type="ECO:0000256" key="1">
    <source>
        <dbReference type="ARBA" id="ARBA00012528"/>
    </source>
</evidence>
<dbReference type="CDD" id="cd01949">
    <property type="entry name" value="GGDEF"/>
    <property type="match status" value="1"/>
</dbReference>
<dbReference type="EC" id="2.7.7.65" evidence="1"/>
<dbReference type="PANTHER" id="PTHR45138:SF9">
    <property type="entry name" value="DIGUANYLATE CYCLASE DGCM-RELATED"/>
    <property type="match status" value="1"/>
</dbReference>
<comment type="caution">
    <text evidence="4">The sequence shown here is derived from an EMBL/GenBank/DDBJ whole genome shotgun (WGS) entry which is preliminary data.</text>
</comment>
<dbReference type="Pfam" id="PF00990">
    <property type="entry name" value="GGDEF"/>
    <property type="match status" value="1"/>
</dbReference>
<dbReference type="SUPFAM" id="SSF55073">
    <property type="entry name" value="Nucleotide cyclase"/>
    <property type="match status" value="1"/>
</dbReference>
<keyword evidence="4" id="KW-0548">Nucleotidyltransferase</keyword>
<dbReference type="GO" id="GO:0052621">
    <property type="term" value="F:diguanylate cyclase activity"/>
    <property type="evidence" value="ECO:0007669"/>
    <property type="project" value="UniProtKB-EC"/>
</dbReference>
<dbReference type="RefSeq" id="WP_285878573.1">
    <property type="nucleotide sequence ID" value="NZ_JARFYN010000008.1"/>
</dbReference>
<sequence length="355" mass="39477">MSTVVAPKAQVPDVAGQITYAMRSMGVAPIPRNYELFYEAYIGSNPALTRELATLGSNATQEELDALGAQYFDHHASRVFDDAHARLTTELDGVLRTLRQEQTSLESYNRLLGETCERITSKNNNSVDLPRSAIDILAEATGDTMAHGEKTVENVAQRSQEMDQVRKELDEYKRIANTDSLTRLSNRRAFDDRLAAIFDNPMARPVTALVLTDIDHFKKINDTYGHPVGDKILATVASLIRANVRREAFVARTGGEEFALILEGNTSEEVLAICERIRRTLEATPFKNSRTKVNYGPITISLGICMASEAADPGELYSKSDIALYCAKNAGRNCSYVYQDGMQKDFTKSWLIYKT</sequence>
<comment type="catalytic activity">
    <reaction evidence="2">
        <text>2 GTP = 3',3'-c-di-GMP + 2 diphosphate</text>
        <dbReference type="Rhea" id="RHEA:24898"/>
        <dbReference type="ChEBI" id="CHEBI:33019"/>
        <dbReference type="ChEBI" id="CHEBI:37565"/>
        <dbReference type="ChEBI" id="CHEBI:58805"/>
        <dbReference type="EC" id="2.7.7.65"/>
    </reaction>
</comment>
<evidence type="ECO:0000259" key="3">
    <source>
        <dbReference type="PROSITE" id="PS50887"/>
    </source>
</evidence>
<proteinExistence type="predicted"/>
<dbReference type="PANTHER" id="PTHR45138">
    <property type="entry name" value="REGULATORY COMPONENTS OF SENSORY TRANSDUCTION SYSTEM"/>
    <property type="match status" value="1"/>
</dbReference>
<evidence type="ECO:0000256" key="2">
    <source>
        <dbReference type="ARBA" id="ARBA00034247"/>
    </source>
</evidence>
<feature type="domain" description="GGDEF" evidence="3">
    <location>
        <begin position="205"/>
        <end position="340"/>
    </location>
</feature>
<gene>
    <name evidence="4" type="ORF">PY650_08100</name>
</gene>
<dbReference type="InterPro" id="IPR050469">
    <property type="entry name" value="Diguanylate_Cyclase"/>
</dbReference>
<accession>A0ABT7KAV6</accession>
<protein>
    <recommendedName>
        <fullName evidence="1">diguanylate cyclase</fullName>
        <ecNumber evidence="1">2.7.7.65</ecNumber>
    </recommendedName>
</protein>
<keyword evidence="5" id="KW-1185">Reference proteome</keyword>
<dbReference type="PROSITE" id="PS50887">
    <property type="entry name" value="GGDEF"/>
    <property type="match status" value="1"/>
</dbReference>